<name>A0A7N9D693_MACFA</name>
<protein>
    <submittedName>
        <fullName evidence="2">Uncharacterized protein</fullName>
    </submittedName>
</protein>
<dbReference type="Ensembl" id="ENSMFAT00000073819.1">
    <property type="protein sequence ID" value="ENSMFAP00000061582.1"/>
    <property type="gene ID" value="ENSMFAG00000064432.1"/>
</dbReference>
<accession>A0A7N9D693</accession>
<evidence type="ECO:0000256" key="1">
    <source>
        <dbReference type="SAM" id="MobiDB-lite"/>
    </source>
</evidence>
<dbReference type="GeneTree" id="ENSGT01110000267624"/>
<reference evidence="2" key="2">
    <citation type="submission" date="2025-08" db="UniProtKB">
        <authorList>
            <consortium name="Ensembl"/>
        </authorList>
    </citation>
    <scope>IDENTIFICATION</scope>
</reference>
<sequence length="140" mass="15400">MEHYDSRQNCKWLRVQTSAGGGSSRHCDPSTLGGQGGWVTRSGVQDQPGQDGETPSLLKIQKTSQAWWRAPVIPATWEAEAENCLNPGGGGCSESRLCHCTPAWVREETSSQKKKKKRVHTSKPDYLGFNPACYIPHSNC</sequence>
<reference evidence="2 3" key="1">
    <citation type="submission" date="2013-03" db="EMBL/GenBank/DDBJ databases">
        <authorList>
            <person name="Warren W."/>
            <person name="Wilson R.K."/>
        </authorList>
    </citation>
    <scope>NUCLEOTIDE SEQUENCE</scope>
</reference>
<evidence type="ECO:0000313" key="3">
    <source>
        <dbReference type="Proteomes" id="UP000233100"/>
    </source>
</evidence>
<dbReference type="AlphaFoldDB" id="A0A7N9D693"/>
<proteinExistence type="predicted"/>
<keyword evidence="3" id="KW-1185">Reference proteome</keyword>
<organism evidence="2 3">
    <name type="scientific">Macaca fascicularis</name>
    <name type="common">Crab-eating macaque</name>
    <name type="synonym">Cynomolgus monkey</name>
    <dbReference type="NCBI Taxonomy" id="9541"/>
    <lineage>
        <taxon>Eukaryota</taxon>
        <taxon>Metazoa</taxon>
        <taxon>Chordata</taxon>
        <taxon>Craniata</taxon>
        <taxon>Vertebrata</taxon>
        <taxon>Euteleostomi</taxon>
        <taxon>Mammalia</taxon>
        <taxon>Eutheria</taxon>
        <taxon>Euarchontoglires</taxon>
        <taxon>Primates</taxon>
        <taxon>Haplorrhini</taxon>
        <taxon>Catarrhini</taxon>
        <taxon>Cercopithecidae</taxon>
        <taxon>Cercopithecinae</taxon>
        <taxon>Macaca</taxon>
    </lineage>
</organism>
<evidence type="ECO:0000313" key="2">
    <source>
        <dbReference type="Ensembl" id="ENSMFAP00000061582.1"/>
    </source>
</evidence>
<reference evidence="2" key="3">
    <citation type="submission" date="2025-09" db="UniProtKB">
        <authorList>
            <consortium name="Ensembl"/>
        </authorList>
    </citation>
    <scope>IDENTIFICATION</scope>
</reference>
<feature type="region of interest" description="Disordered" evidence="1">
    <location>
        <begin position="18"/>
        <end position="55"/>
    </location>
</feature>
<dbReference type="Proteomes" id="UP000233100">
    <property type="component" value="Chromosome 15"/>
</dbReference>